<keyword evidence="10" id="KW-1185">Reference proteome</keyword>
<keyword evidence="6 8" id="KW-0472">Membrane</keyword>
<feature type="transmembrane region" description="Helical" evidence="8">
    <location>
        <begin position="508"/>
        <end position="528"/>
    </location>
</feature>
<feature type="transmembrane region" description="Helical" evidence="8">
    <location>
        <begin position="109"/>
        <end position="130"/>
    </location>
</feature>
<dbReference type="InterPro" id="IPR050277">
    <property type="entry name" value="Sodium:Solute_Symporter"/>
</dbReference>
<comment type="similarity">
    <text evidence="2 7">Belongs to the sodium:solute symporter (SSF) (TC 2.A.21) family.</text>
</comment>
<evidence type="ECO:0000256" key="1">
    <source>
        <dbReference type="ARBA" id="ARBA00004141"/>
    </source>
</evidence>
<evidence type="ECO:0000256" key="4">
    <source>
        <dbReference type="ARBA" id="ARBA00022692"/>
    </source>
</evidence>
<dbReference type="Proteomes" id="UP001054902">
    <property type="component" value="Unassembled WGS sequence"/>
</dbReference>
<accession>A0AAD3D4N7</accession>
<dbReference type="GO" id="GO:0015606">
    <property type="term" value="F:spermidine transmembrane transporter activity"/>
    <property type="evidence" value="ECO:0007669"/>
    <property type="project" value="TreeGrafter"/>
</dbReference>
<feature type="transmembrane region" description="Helical" evidence="8">
    <location>
        <begin position="12"/>
        <end position="34"/>
    </location>
</feature>
<comment type="caution">
    <text evidence="9">The sequence shown here is derived from an EMBL/GenBank/DDBJ whole genome shotgun (WGS) entry which is preliminary data.</text>
</comment>
<evidence type="ECO:0000313" key="9">
    <source>
        <dbReference type="EMBL" id="GFH55994.1"/>
    </source>
</evidence>
<feature type="transmembrane region" description="Helical" evidence="8">
    <location>
        <begin position="160"/>
        <end position="186"/>
    </location>
</feature>
<comment type="subcellular location">
    <subcellularLocation>
        <location evidence="1">Membrane</location>
        <topology evidence="1">Multi-pass membrane protein</topology>
    </subcellularLocation>
</comment>
<feature type="transmembrane region" description="Helical" evidence="8">
    <location>
        <begin position="305"/>
        <end position="328"/>
    </location>
</feature>
<dbReference type="InterPro" id="IPR001734">
    <property type="entry name" value="Na/solute_symporter"/>
</dbReference>
<keyword evidence="5 8" id="KW-1133">Transmembrane helix</keyword>
<evidence type="ECO:0000256" key="5">
    <source>
        <dbReference type="ARBA" id="ARBA00022989"/>
    </source>
</evidence>
<feature type="transmembrane region" description="Helical" evidence="8">
    <location>
        <begin position="198"/>
        <end position="216"/>
    </location>
</feature>
<keyword evidence="3" id="KW-0813">Transport</keyword>
<evidence type="ECO:0000313" key="10">
    <source>
        <dbReference type="Proteomes" id="UP001054902"/>
    </source>
</evidence>
<organism evidence="9 10">
    <name type="scientific">Chaetoceros tenuissimus</name>
    <dbReference type="NCBI Taxonomy" id="426638"/>
    <lineage>
        <taxon>Eukaryota</taxon>
        <taxon>Sar</taxon>
        <taxon>Stramenopiles</taxon>
        <taxon>Ochrophyta</taxon>
        <taxon>Bacillariophyta</taxon>
        <taxon>Coscinodiscophyceae</taxon>
        <taxon>Chaetocerotophycidae</taxon>
        <taxon>Chaetocerotales</taxon>
        <taxon>Chaetocerotaceae</taxon>
        <taxon>Chaetoceros</taxon>
    </lineage>
</organism>
<proteinExistence type="inferred from homology"/>
<evidence type="ECO:0000256" key="6">
    <source>
        <dbReference type="ARBA" id="ARBA00023136"/>
    </source>
</evidence>
<evidence type="ECO:0000256" key="8">
    <source>
        <dbReference type="SAM" id="Phobius"/>
    </source>
</evidence>
<sequence length="569" mass="61577">MAFNVSTEAGYAVLFTVLCIFTTLAVISAGYLNFALPKSVQDLLVGHKQQSDKDEDINASSGGLLATDFFLSARDSTGTFGIAMSFFASGMGAWVVYGTTEMGANPQLSWLGVLGYAIASAIPGVFVMWLGPLVKEATKGEEAFSTTDFCRVRYGRVMQLSCAAISVFYMWIYLVAEFTSISNIFATLVVEQGFAQKYTSGIAISVGVFTVFYTGLGGLPASIITDKFQGIMMASLVLLLTIAVCSVPENRITPEQYAVAANFTADGFYALVTLIIAIISAELFNQATWQRVWAAKDTPSLRKGFGLGSTLVFFLMVFFGIMGMIAYAKDPASYDSFAKFAFLAFFDLLEPMAKGWHILVLIFVTSLAASSVDSLQNGITSILSHDFLKFGANPGLIRWLNRAVLVGVNIAAIVKSAQRYDVLALFLVADLVCATSVCPIFMGLLNPEKYGVLSPTELGAFMGCIGGIATVLVAGVIVDSSTYASNPFEWFWLRDPSALCALCGTNRMWTFIVVPIISVIFTVVFTFADIKIRGGRKPLVAFAFDEKKADEKDIEDGEEHFKSEVEVEA</sequence>
<name>A0AAD3D4N7_9STRA</name>
<feature type="transmembrane region" description="Helical" evidence="8">
    <location>
        <begin position="458"/>
        <end position="478"/>
    </location>
</feature>
<gene>
    <name evidence="9" type="ORF">CTEN210_12470</name>
</gene>
<feature type="transmembrane region" description="Helical" evidence="8">
    <location>
        <begin position="79"/>
        <end position="97"/>
    </location>
</feature>
<feature type="transmembrane region" description="Helical" evidence="8">
    <location>
        <begin position="267"/>
        <end position="284"/>
    </location>
</feature>
<feature type="transmembrane region" description="Helical" evidence="8">
    <location>
        <begin position="423"/>
        <end position="446"/>
    </location>
</feature>
<dbReference type="EMBL" id="BLLK01000051">
    <property type="protein sequence ID" value="GFH55994.1"/>
    <property type="molecule type" value="Genomic_DNA"/>
</dbReference>
<dbReference type="PROSITE" id="PS50283">
    <property type="entry name" value="NA_SOLUT_SYMP_3"/>
    <property type="match status" value="1"/>
</dbReference>
<evidence type="ECO:0000256" key="3">
    <source>
        <dbReference type="ARBA" id="ARBA00022448"/>
    </source>
</evidence>
<evidence type="ECO:0000256" key="2">
    <source>
        <dbReference type="ARBA" id="ARBA00006434"/>
    </source>
</evidence>
<dbReference type="PANTHER" id="PTHR48086">
    <property type="entry name" value="SODIUM/PROLINE SYMPORTER-RELATED"/>
    <property type="match status" value="1"/>
</dbReference>
<dbReference type="AlphaFoldDB" id="A0AAD3D4N7"/>
<dbReference type="Gene3D" id="1.20.1730.10">
    <property type="entry name" value="Sodium/glucose cotransporter"/>
    <property type="match status" value="1"/>
</dbReference>
<dbReference type="InterPro" id="IPR038377">
    <property type="entry name" value="Na/Glc_symporter_sf"/>
</dbReference>
<protein>
    <submittedName>
        <fullName evidence="9">Uncharacterized protein</fullName>
    </submittedName>
</protein>
<dbReference type="Pfam" id="PF00474">
    <property type="entry name" value="SSF"/>
    <property type="match status" value="1"/>
</dbReference>
<reference evidence="9 10" key="1">
    <citation type="journal article" date="2021" name="Sci. Rep.">
        <title>The genome of the diatom Chaetoceros tenuissimus carries an ancient integrated fragment of an extant virus.</title>
        <authorList>
            <person name="Hongo Y."/>
            <person name="Kimura K."/>
            <person name="Takaki Y."/>
            <person name="Yoshida Y."/>
            <person name="Baba S."/>
            <person name="Kobayashi G."/>
            <person name="Nagasaki K."/>
            <person name="Hano T."/>
            <person name="Tomaru Y."/>
        </authorList>
    </citation>
    <scope>NUCLEOTIDE SEQUENCE [LARGE SCALE GENOMIC DNA]</scope>
    <source>
        <strain evidence="9 10">NIES-3715</strain>
    </source>
</reference>
<evidence type="ECO:0000256" key="7">
    <source>
        <dbReference type="RuleBase" id="RU362091"/>
    </source>
</evidence>
<keyword evidence="4 8" id="KW-0812">Transmembrane</keyword>
<dbReference type="PANTHER" id="PTHR48086:SF10">
    <property type="entry name" value="AGR155CP"/>
    <property type="match status" value="1"/>
</dbReference>
<feature type="transmembrane region" description="Helical" evidence="8">
    <location>
        <begin position="228"/>
        <end position="247"/>
    </location>
</feature>
<dbReference type="GO" id="GO:0005886">
    <property type="term" value="C:plasma membrane"/>
    <property type="evidence" value="ECO:0007669"/>
    <property type="project" value="TreeGrafter"/>
</dbReference>